<evidence type="ECO:0000313" key="2">
    <source>
        <dbReference type="EMBL" id="MPC58761.1"/>
    </source>
</evidence>
<keyword evidence="3" id="KW-1185">Reference proteome</keyword>
<evidence type="ECO:0000256" key="1">
    <source>
        <dbReference type="SAM" id="MobiDB-lite"/>
    </source>
</evidence>
<gene>
    <name evidence="2" type="ORF">E2C01_052770</name>
</gene>
<dbReference type="AlphaFoldDB" id="A0A5B7GFH9"/>
<feature type="compositionally biased region" description="Basic residues" evidence="1">
    <location>
        <begin position="1"/>
        <end position="15"/>
    </location>
</feature>
<evidence type="ECO:0000313" key="3">
    <source>
        <dbReference type="Proteomes" id="UP000324222"/>
    </source>
</evidence>
<feature type="region of interest" description="Disordered" evidence="1">
    <location>
        <begin position="77"/>
        <end position="99"/>
    </location>
</feature>
<proteinExistence type="predicted"/>
<dbReference type="Proteomes" id="UP000324222">
    <property type="component" value="Unassembled WGS sequence"/>
</dbReference>
<feature type="region of interest" description="Disordered" evidence="1">
    <location>
        <begin position="1"/>
        <end position="27"/>
    </location>
</feature>
<protein>
    <submittedName>
        <fullName evidence="2">Uncharacterized protein</fullName>
    </submittedName>
</protein>
<organism evidence="2 3">
    <name type="scientific">Portunus trituberculatus</name>
    <name type="common">Swimming crab</name>
    <name type="synonym">Neptunus trituberculatus</name>
    <dbReference type="NCBI Taxonomy" id="210409"/>
    <lineage>
        <taxon>Eukaryota</taxon>
        <taxon>Metazoa</taxon>
        <taxon>Ecdysozoa</taxon>
        <taxon>Arthropoda</taxon>
        <taxon>Crustacea</taxon>
        <taxon>Multicrustacea</taxon>
        <taxon>Malacostraca</taxon>
        <taxon>Eumalacostraca</taxon>
        <taxon>Eucarida</taxon>
        <taxon>Decapoda</taxon>
        <taxon>Pleocyemata</taxon>
        <taxon>Brachyura</taxon>
        <taxon>Eubrachyura</taxon>
        <taxon>Portunoidea</taxon>
        <taxon>Portunidae</taxon>
        <taxon>Portuninae</taxon>
        <taxon>Portunus</taxon>
    </lineage>
</organism>
<dbReference type="EMBL" id="VSRR010015972">
    <property type="protein sequence ID" value="MPC58761.1"/>
    <property type="molecule type" value="Genomic_DNA"/>
</dbReference>
<reference evidence="2 3" key="1">
    <citation type="submission" date="2019-05" db="EMBL/GenBank/DDBJ databases">
        <title>Another draft genome of Portunus trituberculatus and its Hox gene families provides insights of decapod evolution.</title>
        <authorList>
            <person name="Jeong J.-H."/>
            <person name="Song I."/>
            <person name="Kim S."/>
            <person name="Choi T."/>
            <person name="Kim D."/>
            <person name="Ryu S."/>
            <person name="Kim W."/>
        </authorList>
    </citation>
    <scope>NUCLEOTIDE SEQUENCE [LARGE SCALE GENOMIC DNA]</scope>
    <source>
        <tissue evidence="2">Muscle</tissue>
    </source>
</reference>
<accession>A0A5B7GFH9</accession>
<feature type="compositionally biased region" description="Polar residues" evidence="1">
    <location>
        <begin position="81"/>
        <end position="99"/>
    </location>
</feature>
<sequence>MKPQARRRSHARVAHRHEASTPFRARPTRTFTISYTPQRTPYLTLHPLTPPNTYPAVYTHTLLITSYYTIHTLPPIPRPTSPSHHSTTEAVTWAAETQE</sequence>
<name>A0A5B7GFH9_PORTR</name>
<comment type="caution">
    <text evidence="2">The sequence shown here is derived from an EMBL/GenBank/DDBJ whole genome shotgun (WGS) entry which is preliminary data.</text>
</comment>